<dbReference type="NCBIfam" id="TIGR01147">
    <property type="entry name" value="V_ATP_synt_G"/>
    <property type="match status" value="1"/>
</dbReference>
<reference evidence="8" key="1">
    <citation type="submission" date="2018-05" db="EMBL/GenBank/DDBJ databases">
        <title>Draft genome sequence of Stemphylium lycopersici strain CIDEFI 213.</title>
        <authorList>
            <person name="Medina R."/>
            <person name="Franco M.E.E."/>
            <person name="Lucentini C.G."/>
            <person name="Saparrat M.C.N."/>
            <person name="Balatti P.A."/>
        </authorList>
    </citation>
    <scope>NUCLEOTIDE SEQUENCE [LARGE SCALE GENOMIC DNA]</scope>
    <source>
        <strain evidence="8">CIDEFI 213</strain>
    </source>
</reference>
<feature type="region of interest" description="Disordered" evidence="5">
    <location>
        <begin position="825"/>
        <end position="906"/>
    </location>
</feature>
<evidence type="ECO:0000256" key="4">
    <source>
        <dbReference type="ARBA" id="ARBA00023065"/>
    </source>
</evidence>
<dbReference type="InterPro" id="IPR029058">
    <property type="entry name" value="AB_hydrolase_fold"/>
</dbReference>
<feature type="compositionally biased region" description="Polar residues" evidence="5">
    <location>
        <begin position="835"/>
        <end position="848"/>
    </location>
</feature>
<evidence type="ECO:0000256" key="1">
    <source>
        <dbReference type="ARBA" id="ARBA00010066"/>
    </source>
</evidence>
<dbReference type="EMBL" id="QGDH01000119">
    <property type="protein sequence ID" value="RAR06242.1"/>
    <property type="molecule type" value="Genomic_DNA"/>
</dbReference>
<dbReference type="Pfam" id="PF00339">
    <property type="entry name" value="Arrestin_N"/>
    <property type="match status" value="1"/>
</dbReference>
<keyword evidence="4" id="KW-0406">Ion transport</keyword>
<evidence type="ECO:0000259" key="6">
    <source>
        <dbReference type="Pfam" id="PF00339"/>
    </source>
</evidence>
<dbReference type="GO" id="GO:0016471">
    <property type="term" value="C:vacuolar proton-transporting V-type ATPase complex"/>
    <property type="evidence" value="ECO:0007669"/>
    <property type="project" value="InterPro"/>
</dbReference>
<dbReference type="InterPro" id="IPR050357">
    <property type="entry name" value="Arrestin_domain-protein"/>
</dbReference>
<keyword evidence="8" id="KW-1185">Reference proteome</keyword>
<dbReference type="SUPFAM" id="SSF53474">
    <property type="entry name" value="alpha/beta-Hydrolases"/>
    <property type="match status" value="1"/>
</dbReference>
<dbReference type="PANTHER" id="PTHR11188:SF166">
    <property type="entry name" value="ARRESTIN (OR S-ANTIGEN), N-TERMINAL DOMAIN PROTEIN (AFU_ORTHOLOGUE AFUA_7G02050)"/>
    <property type="match status" value="1"/>
</dbReference>
<dbReference type="GO" id="GO:0070086">
    <property type="term" value="P:ubiquitin-dependent endocytosis"/>
    <property type="evidence" value="ECO:0007669"/>
    <property type="project" value="TreeGrafter"/>
</dbReference>
<feature type="region of interest" description="Disordered" evidence="5">
    <location>
        <begin position="35"/>
        <end position="90"/>
    </location>
</feature>
<dbReference type="Gene3D" id="1.20.5.2950">
    <property type="match status" value="1"/>
</dbReference>
<feature type="compositionally biased region" description="Low complexity" evidence="5">
    <location>
        <begin position="857"/>
        <end position="873"/>
    </location>
</feature>
<proteinExistence type="inferred from homology"/>
<gene>
    <name evidence="7" type="ORF">DDE83_007047</name>
</gene>
<feature type="domain" description="Arrestin-like N-terminal" evidence="6">
    <location>
        <begin position="411"/>
        <end position="586"/>
    </location>
</feature>
<dbReference type="InterPro" id="IPR014752">
    <property type="entry name" value="Arrestin-like_C"/>
</dbReference>
<protein>
    <recommendedName>
        <fullName evidence="6">Arrestin-like N-terminal domain-containing protein</fullName>
    </recommendedName>
</protein>
<accession>A0A364MXE7</accession>
<keyword evidence="3" id="KW-0375">Hydrogen ion transport</keyword>
<dbReference type="Gene3D" id="3.40.50.1820">
    <property type="entry name" value="alpha/beta hydrolase"/>
    <property type="match status" value="1"/>
</dbReference>
<dbReference type="OrthoDB" id="3365616at2759"/>
<dbReference type="InterPro" id="IPR005124">
    <property type="entry name" value="V-ATPase_G"/>
</dbReference>
<evidence type="ECO:0000256" key="3">
    <source>
        <dbReference type="ARBA" id="ARBA00022781"/>
    </source>
</evidence>
<keyword evidence="2" id="KW-0813">Transport</keyword>
<dbReference type="GO" id="GO:0005886">
    <property type="term" value="C:plasma membrane"/>
    <property type="evidence" value="ECO:0007669"/>
    <property type="project" value="TreeGrafter"/>
</dbReference>
<dbReference type="InterPro" id="IPR014756">
    <property type="entry name" value="Ig_E-set"/>
</dbReference>
<dbReference type="GO" id="GO:0031625">
    <property type="term" value="F:ubiquitin protein ligase binding"/>
    <property type="evidence" value="ECO:0007669"/>
    <property type="project" value="TreeGrafter"/>
</dbReference>
<dbReference type="PANTHER" id="PTHR11188">
    <property type="entry name" value="ARRESTIN DOMAIN CONTAINING PROTEIN"/>
    <property type="match status" value="1"/>
</dbReference>
<dbReference type="InterPro" id="IPR011021">
    <property type="entry name" value="Arrestin-like_N"/>
</dbReference>
<name>A0A364MXE7_STELY</name>
<dbReference type="SUPFAM" id="SSF81296">
    <property type="entry name" value="E set domains"/>
    <property type="match status" value="1"/>
</dbReference>
<dbReference type="GO" id="GO:0046961">
    <property type="term" value="F:proton-transporting ATPase activity, rotational mechanism"/>
    <property type="evidence" value="ECO:0007669"/>
    <property type="project" value="InterPro"/>
</dbReference>
<dbReference type="AlphaFoldDB" id="A0A364MXE7"/>
<dbReference type="GO" id="GO:0005829">
    <property type="term" value="C:cytosol"/>
    <property type="evidence" value="ECO:0007669"/>
    <property type="project" value="TreeGrafter"/>
</dbReference>
<comment type="similarity">
    <text evidence="1">Belongs to the V-ATPase G subunit family.</text>
</comment>
<dbReference type="Pfam" id="PF03179">
    <property type="entry name" value="V-ATPase_G"/>
    <property type="match status" value="1"/>
</dbReference>
<dbReference type="CDD" id="cd22952">
    <property type="entry name" value="ART10-like"/>
    <property type="match status" value="1"/>
</dbReference>
<dbReference type="STRING" id="183478.A0A364MXE7"/>
<evidence type="ECO:0000256" key="5">
    <source>
        <dbReference type="SAM" id="MobiDB-lite"/>
    </source>
</evidence>
<evidence type="ECO:0000313" key="7">
    <source>
        <dbReference type="EMBL" id="RAR06242.1"/>
    </source>
</evidence>
<dbReference type="Gene3D" id="2.60.40.640">
    <property type="match status" value="1"/>
</dbReference>
<comment type="caution">
    <text evidence="7">The sequence shown here is derived from an EMBL/GenBank/DDBJ whole genome shotgun (WGS) entry which is preliminary data.</text>
</comment>
<evidence type="ECO:0000256" key="2">
    <source>
        <dbReference type="ARBA" id="ARBA00022448"/>
    </source>
</evidence>
<dbReference type="Proteomes" id="UP000249619">
    <property type="component" value="Unassembled WGS sequence"/>
</dbReference>
<evidence type="ECO:0000313" key="8">
    <source>
        <dbReference type="Proteomes" id="UP000249619"/>
    </source>
</evidence>
<dbReference type="GO" id="GO:0030674">
    <property type="term" value="F:protein-macromolecule adaptor activity"/>
    <property type="evidence" value="ECO:0007669"/>
    <property type="project" value="TreeGrafter"/>
</dbReference>
<sequence length="906" mass="101075">MSSFTHHMVDGSVVLSAQNSQGIQTLLDAEREAQKIVQQDRTKRVKDARNEAQKEIEDYRNEKESEYQEFEKKHSSGNQKAEEDAKKDTDAKVKEIDEIGNKSGGKVVDQLIEAVKPTFTYSRHFSHSQWRKEDPRMSDAAREIVDEFAVLREKYVLAHGLLGFDELRLAGQFIPGIQYWRGITDALAKKGVEVIVAAVPPSGSIEARSAKLAESIAVKAKGKQVNIIAGLDSRYMISHLRPTDFKVLSLTTIATPHRGSAFADYMFETIGPRQIKRVYKVMEYFGLETGAFSQLTQEYMKTSFNPKTPDVPHVRYYSYGASLEPSRWSVFAPSHAVIKPIEGANDGLVSVQSSQWGSYKGTLIGVSHLDLINWTNRLKWFFWELTGILTPSPSTLTSARRRRTQPPTMIVNIVLEHPHEHYTNLDVIQGKVFLRVPNPTNISSIIVKLEGESRTRLLAPIHPSRPDKQRPVLEVHKFLYKTQIVWPTNMRPEDLAQNPKAAFTINAGSFEYPFQFKLPLNTQCQQSNNPISNVSFSNAIPEFAKTPTQHIKATLPPTLSGFPGEAEIRYFVKVTVNRPQFFKENPRAVANFTFLPIEPPRPEQTDGEAYARRQHEFLENAASVAAGKKPGFLDRKGSSTSIPPASGNIQPRVAVDARLPNPAILTSNHDIPLRLLLKNVSARTKNIYLQMLQIELIGYTKVQAHEVARTESNSWILCSFSNMAIPIGSPSDPIDTEVPINPEYWSGKPVPNTVSPSFTACNLARFYEIEVRVGIGYGSYKHGEDQLIVLPLRLPVKVYSGIAPPKALLEAGFNSEAAAKPATLHVPEPEKRPHTPTSPSHSGFNSPNAFAGQPVRPQDAPAYDDAPPSYEDAIGQELPPINGYRGSYQPPPLPEGAPRFSDEKRR</sequence>
<organism evidence="7 8">
    <name type="scientific">Stemphylium lycopersici</name>
    <name type="common">Tomato gray leaf spot disease fungus</name>
    <name type="synonym">Thyrospora lycopersici</name>
    <dbReference type="NCBI Taxonomy" id="183478"/>
    <lineage>
        <taxon>Eukaryota</taxon>
        <taxon>Fungi</taxon>
        <taxon>Dikarya</taxon>
        <taxon>Ascomycota</taxon>
        <taxon>Pezizomycotina</taxon>
        <taxon>Dothideomycetes</taxon>
        <taxon>Pleosporomycetidae</taxon>
        <taxon>Pleosporales</taxon>
        <taxon>Pleosporineae</taxon>
        <taxon>Pleosporaceae</taxon>
        <taxon>Stemphylium</taxon>
    </lineage>
</organism>